<dbReference type="CDD" id="cd04301">
    <property type="entry name" value="NAT_SF"/>
    <property type="match status" value="1"/>
</dbReference>
<dbReference type="RefSeq" id="WP_348947273.1">
    <property type="nucleotide sequence ID" value="NZ_JBDZYD010000001.1"/>
</dbReference>
<accession>A0ABV0L6P4</accession>
<evidence type="ECO:0000313" key="2">
    <source>
        <dbReference type="EMBL" id="MEQ0557943.1"/>
    </source>
</evidence>
<dbReference type="SUPFAM" id="SSF55729">
    <property type="entry name" value="Acyl-CoA N-acyltransferases (Nat)"/>
    <property type="match status" value="1"/>
</dbReference>
<organism evidence="2 3">
    <name type="scientific">Amycolatopsis melonis</name>
    <dbReference type="NCBI Taxonomy" id="3156488"/>
    <lineage>
        <taxon>Bacteria</taxon>
        <taxon>Bacillati</taxon>
        <taxon>Actinomycetota</taxon>
        <taxon>Actinomycetes</taxon>
        <taxon>Pseudonocardiales</taxon>
        <taxon>Pseudonocardiaceae</taxon>
        <taxon>Amycolatopsis</taxon>
    </lineage>
</organism>
<reference evidence="2 3" key="1">
    <citation type="submission" date="2024-05" db="EMBL/GenBank/DDBJ databases">
        <authorList>
            <person name="Zhao H."/>
            <person name="Xu Y."/>
            <person name="Lin S."/>
            <person name="Spain J.C."/>
            <person name="Zhou N.-Y."/>
        </authorList>
    </citation>
    <scope>NUCLEOTIDE SEQUENCE [LARGE SCALE GENOMIC DNA]</scope>
    <source>
        <strain evidence="2 3">NEAU-NG30</strain>
    </source>
</reference>
<proteinExistence type="predicted"/>
<dbReference type="EC" id="2.3.1.-" evidence="2"/>
<dbReference type="InterPro" id="IPR016181">
    <property type="entry name" value="Acyl_CoA_acyltransferase"/>
</dbReference>
<evidence type="ECO:0000259" key="1">
    <source>
        <dbReference type="PROSITE" id="PS51186"/>
    </source>
</evidence>
<dbReference type="Proteomes" id="UP001440984">
    <property type="component" value="Unassembled WGS sequence"/>
</dbReference>
<dbReference type="PROSITE" id="PS51186">
    <property type="entry name" value="GNAT"/>
    <property type="match status" value="1"/>
</dbReference>
<feature type="domain" description="N-acetyltransferase" evidence="1">
    <location>
        <begin position="5"/>
        <end position="159"/>
    </location>
</feature>
<dbReference type="GO" id="GO:0016746">
    <property type="term" value="F:acyltransferase activity"/>
    <property type="evidence" value="ECO:0007669"/>
    <property type="project" value="UniProtKB-KW"/>
</dbReference>
<protein>
    <submittedName>
        <fullName evidence="2">GNAT family N-acetyltransferase</fullName>
        <ecNumber evidence="2">2.3.1.-</ecNumber>
    </submittedName>
</protein>
<dbReference type="Gene3D" id="3.40.630.30">
    <property type="match status" value="1"/>
</dbReference>
<sequence length="293" mass="32091">MADGVVVRLIREQDLARAERASAKLFFEAEESGRELGEAEVTFRTPEAAQQWIDRMRFLVRTDPGGCWVAEDGAGIAGFAFSQNRGRFGYLASYGVRTGLQGNGIGKRLLDATLAHAGDRPGMFSSTVHPAATRRYRTAGFLLYPQMRMVGTVDRATLPAITGLREGRADDAEWMDQLDVRLRGAGHGPDHEYLRNTTRLVVTRDRQTPGYVYIDDQGRATLLAAADPRTAQTLLWEALASSRAATRVNCITTGNHWAIDVGLAARLDLAQLGYLAVRGMPEPAPYLASGHFL</sequence>
<dbReference type="Pfam" id="PF00583">
    <property type="entry name" value="Acetyltransf_1"/>
    <property type="match status" value="1"/>
</dbReference>
<keyword evidence="2" id="KW-0012">Acyltransferase</keyword>
<keyword evidence="2" id="KW-0808">Transferase</keyword>
<gene>
    <name evidence="2" type="ORF">ABJI51_02585</name>
</gene>
<name>A0ABV0L6P4_9PSEU</name>
<comment type="caution">
    <text evidence="2">The sequence shown here is derived from an EMBL/GenBank/DDBJ whole genome shotgun (WGS) entry which is preliminary data.</text>
</comment>
<dbReference type="InterPro" id="IPR000182">
    <property type="entry name" value="GNAT_dom"/>
</dbReference>
<dbReference type="EMBL" id="JBDZYD010000001">
    <property type="protein sequence ID" value="MEQ0557943.1"/>
    <property type="molecule type" value="Genomic_DNA"/>
</dbReference>
<evidence type="ECO:0000313" key="3">
    <source>
        <dbReference type="Proteomes" id="UP001440984"/>
    </source>
</evidence>
<keyword evidence="3" id="KW-1185">Reference proteome</keyword>